<feature type="transmembrane region" description="Helical" evidence="3">
    <location>
        <begin position="467"/>
        <end position="486"/>
    </location>
</feature>
<feature type="transmembrane region" description="Helical" evidence="3">
    <location>
        <begin position="364"/>
        <end position="382"/>
    </location>
</feature>
<evidence type="ECO:0000313" key="4">
    <source>
        <dbReference type="Proteomes" id="UP000813463"/>
    </source>
</evidence>
<dbReference type="GO" id="GO:0005048">
    <property type="term" value="F:signal sequence binding"/>
    <property type="evidence" value="ECO:0000318"/>
    <property type="project" value="GO_Central"/>
</dbReference>
<evidence type="ECO:0000256" key="3">
    <source>
        <dbReference type="SAM" id="Phobius"/>
    </source>
</evidence>
<comment type="subcellular location">
    <subcellularLocation>
        <location evidence="1">Plastid</location>
        <location evidence="1">Chloroplast thylakoid membrane</location>
        <topology evidence="1">Multi-pass membrane protein</topology>
    </subcellularLocation>
</comment>
<dbReference type="GO" id="GO:0006616">
    <property type="term" value="P:SRP-dependent cotranslational protein targeting to membrane, translocation"/>
    <property type="evidence" value="ECO:0000318"/>
    <property type="project" value="GO_Central"/>
</dbReference>
<dbReference type="InterPro" id="IPR002208">
    <property type="entry name" value="SecY/SEC61-alpha"/>
</dbReference>
<dbReference type="KEGG" id="soe:110786237"/>
<keyword evidence="3" id="KW-1133">Transmembrane helix</keyword>
<dbReference type="GeneID" id="110786237"/>
<keyword evidence="4" id="KW-1185">Reference proteome</keyword>
<dbReference type="GO" id="GO:0008320">
    <property type="term" value="F:protein transmembrane transporter activity"/>
    <property type="evidence" value="ECO:0000318"/>
    <property type="project" value="GO_Central"/>
</dbReference>
<proteinExistence type="inferred from homology"/>
<dbReference type="GO" id="GO:0010027">
    <property type="term" value="P:thylakoid membrane organization"/>
    <property type="evidence" value="ECO:0000318"/>
    <property type="project" value="GO_Central"/>
</dbReference>
<dbReference type="Pfam" id="PF00344">
    <property type="entry name" value="SecY"/>
    <property type="match status" value="1"/>
</dbReference>
<dbReference type="PANTHER" id="PTHR10906">
    <property type="entry name" value="SECY/SEC61-ALPHA FAMILY MEMBER"/>
    <property type="match status" value="1"/>
</dbReference>
<feature type="transmembrane region" description="Helical" evidence="3">
    <location>
        <begin position="300"/>
        <end position="319"/>
    </location>
</feature>
<feature type="transmembrane region" description="Helical" evidence="3">
    <location>
        <begin position="224"/>
        <end position="246"/>
    </location>
</feature>
<dbReference type="RefSeq" id="XP_021846460.1">
    <property type="nucleotide sequence ID" value="XM_021990768.2"/>
</dbReference>
<sequence length="629" mass="70085">MSKLFLPVLHPLRISGRFDSNSNPSSNSTPIPTNFTQFKGGYVVPSLRLCRICPTTTATHVCLRRSQGHVISSSVPLFSKLNRNLSLRSSQSGFLFQYVKAMAVNPLSEELSLSELENEEVTVEWNPVENVGDGLPSGKKTFKNRFLNFVRFGSVINEAAESFFKSEIRRRLFVTAALLVLSRVGYFIPVPGFDRRLIPQAYLSFVSGAADELGDYGPELKMSLFQLGISPQIAASILMQILCHVVPALVKLRKEGLDGHEKIKGYIWWISLGFAILEAVIVACHSLQYSIYAASHSVKHVMITSLLLVCGAMTMTWICDKISEAGFGQGSSLVICVGILTSYTSTLNKMLSQFSGSALSWSPYALAVLGIFMAVTMWAVVVTQGCRKIKLQYYGFKLASTARDESPVTEVEPYIPFNINPSGMQPVLTTAYLLAFPSILASLLGSRFWGHVKEILNPETTIGAAPWVYYTIYAFFVFVFNIFDIANMPKEIAEYLNKIGARIPNIKPGKATVEYLTKIQASTRFWGGMLLSFLATGSSILDHYLRRINESYAIGFTSVLIIVGSIIDLRRSYQAYNVMPTLSKVLRRIYINDSGEPANQDYKHFWFDLKDTRIVSSRLKILDEQPLLI</sequence>
<gene>
    <name evidence="5" type="primary">LOC110786237</name>
</gene>
<organism evidence="4 5">
    <name type="scientific">Spinacia oleracea</name>
    <name type="common">Spinach</name>
    <dbReference type="NCBI Taxonomy" id="3562"/>
    <lineage>
        <taxon>Eukaryota</taxon>
        <taxon>Viridiplantae</taxon>
        <taxon>Streptophyta</taxon>
        <taxon>Embryophyta</taxon>
        <taxon>Tracheophyta</taxon>
        <taxon>Spermatophyta</taxon>
        <taxon>Magnoliopsida</taxon>
        <taxon>eudicotyledons</taxon>
        <taxon>Gunneridae</taxon>
        <taxon>Pentapetalae</taxon>
        <taxon>Caryophyllales</taxon>
        <taxon>Chenopodiaceae</taxon>
        <taxon>Chenopodioideae</taxon>
        <taxon>Anserineae</taxon>
        <taxon>Spinacia</taxon>
    </lineage>
</organism>
<evidence type="ECO:0000313" key="5">
    <source>
        <dbReference type="RefSeq" id="XP_021846460.1"/>
    </source>
</evidence>
<dbReference type="PRINTS" id="PR00303">
    <property type="entry name" value="SECYTRNLCASE"/>
</dbReference>
<feature type="transmembrane region" description="Helical" evidence="3">
    <location>
        <begin position="525"/>
        <end position="545"/>
    </location>
</feature>
<evidence type="ECO:0000256" key="1">
    <source>
        <dbReference type="ARBA" id="ARBA00004454"/>
    </source>
</evidence>
<dbReference type="AlphaFoldDB" id="A0A9R0JTF1"/>
<feature type="transmembrane region" description="Helical" evidence="3">
    <location>
        <begin position="266"/>
        <end position="288"/>
    </location>
</feature>
<name>A0A9R0JTF1_SPIOL</name>
<dbReference type="Gene3D" id="1.10.3370.10">
    <property type="entry name" value="SecY subunit domain"/>
    <property type="match status" value="1"/>
</dbReference>
<keyword evidence="3" id="KW-0472">Membrane</keyword>
<reference evidence="5" key="2">
    <citation type="submission" date="2025-08" db="UniProtKB">
        <authorList>
            <consortium name="RefSeq"/>
        </authorList>
    </citation>
    <scope>IDENTIFICATION</scope>
    <source>
        <tissue evidence="5">Leaf</tissue>
    </source>
</reference>
<evidence type="ECO:0000256" key="2">
    <source>
        <dbReference type="RuleBase" id="RU004349"/>
    </source>
</evidence>
<dbReference type="GO" id="GO:0009658">
    <property type="term" value="P:chloroplast organization"/>
    <property type="evidence" value="ECO:0000318"/>
    <property type="project" value="GO_Central"/>
</dbReference>
<keyword evidence="3" id="KW-0812">Transmembrane</keyword>
<feature type="transmembrane region" description="Helical" evidence="3">
    <location>
        <begin position="551"/>
        <end position="569"/>
    </location>
</feature>
<dbReference type="SUPFAM" id="SSF103491">
    <property type="entry name" value="Preprotein translocase SecY subunit"/>
    <property type="match status" value="1"/>
</dbReference>
<dbReference type="OrthoDB" id="1903502at2759"/>
<dbReference type="Proteomes" id="UP000813463">
    <property type="component" value="Chromosome 4"/>
</dbReference>
<dbReference type="GO" id="GO:0009535">
    <property type="term" value="C:chloroplast thylakoid membrane"/>
    <property type="evidence" value="ECO:0007669"/>
    <property type="project" value="UniProtKB-SubCell"/>
</dbReference>
<accession>A0A9R0JTF1</accession>
<comment type="similarity">
    <text evidence="2">Belongs to the SecY/SEC61-alpha family.</text>
</comment>
<dbReference type="InterPro" id="IPR023201">
    <property type="entry name" value="SecY_dom_sf"/>
</dbReference>
<feature type="transmembrane region" description="Helical" evidence="3">
    <location>
        <begin position="427"/>
        <end position="447"/>
    </location>
</feature>
<feature type="transmembrane region" description="Helical" evidence="3">
    <location>
        <begin position="326"/>
        <end position="344"/>
    </location>
</feature>
<protein>
    <submittedName>
        <fullName evidence="5">Preprotein translocase subunit SCY2, chloroplastic</fullName>
    </submittedName>
</protein>
<reference evidence="4" key="1">
    <citation type="journal article" date="2021" name="Nat. Commun.">
        <title>Genomic analyses provide insights into spinach domestication and the genetic basis of agronomic traits.</title>
        <authorList>
            <person name="Cai X."/>
            <person name="Sun X."/>
            <person name="Xu C."/>
            <person name="Sun H."/>
            <person name="Wang X."/>
            <person name="Ge C."/>
            <person name="Zhang Z."/>
            <person name="Wang Q."/>
            <person name="Fei Z."/>
            <person name="Jiao C."/>
            <person name="Wang Q."/>
        </authorList>
    </citation>
    <scope>NUCLEOTIDE SEQUENCE [LARGE SCALE GENOMIC DNA]</scope>
    <source>
        <strain evidence="4">cv. Varoflay</strain>
    </source>
</reference>
<dbReference type="GO" id="GO:0009526">
    <property type="term" value="C:plastid envelope"/>
    <property type="evidence" value="ECO:0000318"/>
    <property type="project" value="GO_Central"/>
</dbReference>
<dbReference type="GO" id="GO:0072598">
    <property type="term" value="P:protein localization to chloroplast"/>
    <property type="evidence" value="ECO:0000318"/>
    <property type="project" value="GO_Central"/>
</dbReference>